<dbReference type="EMBL" id="LXQA010042963">
    <property type="protein sequence ID" value="MCI00361.1"/>
    <property type="molecule type" value="Genomic_DNA"/>
</dbReference>
<feature type="domain" description="Ubiquitin-like protease family profile" evidence="4">
    <location>
        <begin position="135"/>
        <end position="176"/>
    </location>
</feature>
<dbReference type="InterPro" id="IPR038765">
    <property type="entry name" value="Papain-like_cys_pep_sf"/>
</dbReference>
<dbReference type="Proteomes" id="UP000265520">
    <property type="component" value="Unassembled WGS sequence"/>
</dbReference>
<evidence type="ECO:0000256" key="3">
    <source>
        <dbReference type="ARBA" id="ARBA00022801"/>
    </source>
</evidence>
<comment type="similarity">
    <text evidence="1">Belongs to the peptidase C48 family.</text>
</comment>
<proteinExistence type="inferred from homology"/>
<dbReference type="Pfam" id="PF02902">
    <property type="entry name" value="Peptidase_C48"/>
    <property type="match status" value="1"/>
</dbReference>
<sequence>MTELTMTSHKNTKSLGCIVPKLEAKLTFKPTYDMILAKRQSQVCAYLFQKTSDAKLMAEILVLAGKSEATRADLQCLIPTRVISDLVVTLAAERINCIQVDGQQFTDRQSVWCLPPSFVFDFESRMQLSEIREKYCDHWMPPFPNLNFIYVPLKSVDGHWFLMIVHLKNEVIYHLDTYCPGGCAAYRHLKIKKV</sequence>
<dbReference type="InterPro" id="IPR003653">
    <property type="entry name" value="Peptidase_C48_C"/>
</dbReference>
<reference evidence="5 6" key="1">
    <citation type="journal article" date="2018" name="Front. Plant Sci.">
        <title>Red Clover (Trifolium pratense) and Zigzag Clover (T. medium) - A Picture of Genomic Similarities and Differences.</title>
        <authorList>
            <person name="Dluhosova J."/>
            <person name="Istvanek J."/>
            <person name="Nedelnik J."/>
            <person name="Repkova J."/>
        </authorList>
    </citation>
    <scope>NUCLEOTIDE SEQUENCE [LARGE SCALE GENOMIC DNA]</scope>
    <source>
        <strain evidence="6">cv. 10/8</strain>
        <tissue evidence="5">Leaf</tissue>
    </source>
</reference>
<dbReference type="GO" id="GO:0008234">
    <property type="term" value="F:cysteine-type peptidase activity"/>
    <property type="evidence" value="ECO:0007669"/>
    <property type="project" value="InterPro"/>
</dbReference>
<dbReference type="AlphaFoldDB" id="A0A392NKK0"/>
<protein>
    <submittedName>
        <fullName evidence="5">Ulp1 protease family carboxy-terminal domain protein</fullName>
    </submittedName>
</protein>
<feature type="non-terminal residue" evidence="5">
    <location>
        <position position="194"/>
    </location>
</feature>
<evidence type="ECO:0000259" key="4">
    <source>
        <dbReference type="Pfam" id="PF02902"/>
    </source>
</evidence>
<dbReference type="SUPFAM" id="SSF54001">
    <property type="entry name" value="Cysteine proteinases"/>
    <property type="match status" value="1"/>
</dbReference>
<evidence type="ECO:0000313" key="6">
    <source>
        <dbReference type="Proteomes" id="UP000265520"/>
    </source>
</evidence>
<name>A0A392NKK0_9FABA</name>
<dbReference type="Gene3D" id="3.40.395.10">
    <property type="entry name" value="Adenoviral Proteinase, Chain A"/>
    <property type="match status" value="1"/>
</dbReference>
<evidence type="ECO:0000313" key="5">
    <source>
        <dbReference type="EMBL" id="MCI00361.1"/>
    </source>
</evidence>
<evidence type="ECO:0000256" key="2">
    <source>
        <dbReference type="ARBA" id="ARBA00022670"/>
    </source>
</evidence>
<comment type="caution">
    <text evidence="5">The sequence shown here is derived from an EMBL/GenBank/DDBJ whole genome shotgun (WGS) entry which is preliminary data.</text>
</comment>
<keyword evidence="6" id="KW-1185">Reference proteome</keyword>
<dbReference type="GO" id="GO:0006508">
    <property type="term" value="P:proteolysis"/>
    <property type="evidence" value="ECO:0007669"/>
    <property type="project" value="UniProtKB-KW"/>
</dbReference>
<evidence type="ECO:0000256" key="1">
    <source>
        <dbReference type="ARBA" id="ARBA00005234"/>
    </source>
</evidence>
<keyword evidence="2 5" id="KW-0645">Protease</keyword>
<accession>A0A392NKK0</accession>
<keyword evidence="3" id="KW-0378">Hydrolase</keyword>
<organism evidence="5 6">
    <name type="scientific">Trifolium medium</name>
    <dbReference type="NCBI Taxonomy" id="97028"/>
    <lineage>
        <taxon>Eukaryota</taxon>
        <taxon>Viridiplantae</taxon>
        <taxon>Streptophyta</taxon>
        <taxon>Embryophyta</taxon>
        <taxon>Tracheophyta</taxon>
        <taxon>Spermatophyta</taxon>
        <taxon>Magnoliopsida</taxon>
        <taxon>eudicotyledons</taxon>
        <taxon>Gunneridae</taxon>
        <taxon>Pentapetalae</taxon>
        <taxon>rosids</taxon>
        <taxon>fabids</taxon>
        <taxon>Fabales</taxon>
        <taxon>Fabaceae</taxon>
        <taxon>Papilionoideae</taxon>
        <taxon>50 kb inversion clade</taxon>
        <taxon>NPAAA clade</taxon>
        <taxon>Hologalegina</taxon>
        <taxon>IRL clade</taxon>
        <taxon>Trifolieae</taxon>
        <taxon>Trifolium</taxon>
    </lineage>
</organism>